<dbReference type="InterPro" id="IPR057202">
    <property type="entry name" value="DUF7880"/>
</dbReference>
<proteinExistence type="predicted"/>
<dbReference type="PANTHER" id="PTHR36014:SF1">
    <property type="entry name" value="OS03G0176700 PROTEIN"/>
    <property type="match status" value="1"/>
</dbReference>
<organism evidence="3 4">
    <name type="scientific">Turnera subulata</name>
    <dbReference type="NCBI Taxonomy" id="218843"/>
    <lineage>
        <taxon>Eukaryota</taxon>
        <taxon>Viridiplantae</taxon>
        <taxon>Streptophyta</taxon>
        <taxon>Embryophyta</taxon>
        <taxon>Tracheophyta</taxon>
        <taxon>Spermatophyta</taxon>
        <taxon>Magnoliopsida</taxon>
        <taxon>eudicotyledons</taxon>
        <taxon>Gunneridae</taxon>
        <taxon>Pentapetalae</taxon>
        <taxon>rosids</taxon>
        <taxon>fabids</taxon>
        <taxon>Malpighiales</taxon>
        <taxon>Passifloraceae</taxon>
        <taxon>Turnera</taxon>
    </lineage>
</organism>
<evidence type="ECO:0000313" key="4">
    <source>
        <dbReference type="Proteomes" id="UP001141552"/>
    </source>
</evidence>
<comment type="caution">
    <text evidence="3">The sequence shown here is derived from an EMBL/GenBank/DDBJ whole genome shotgun (WGS) entry which is preliminary data.</text>
</comment>
<dbReference type="AlphaFoldDB" id="A0A9Q0GA90"/>
<name>A0A9Q0GA90_9ROSI</name>
<evidence type="ECO:0000256" key="1">
    <source>
        <dbReference type="SAM" id="MobiDB-lite"/>
    </source>
</evidence>
<dbReference type="OrthoDB" id="512787at2759"/>
<dbReference type="Proteomes" id="UP001141552">
    <property type="component" value="Unassembled WGS sequence"/>
</dbReference>
<dbReference type="EMBL" id="JAKUCV010001446">
    <property type="protein sequence ID" value="KAJ4846325.1"/>
    <property type="molecule type" value="Genomic_DNA"/>
</dbReference>
<dbReference type="PANTHER" id="PTHR36014">
    <property type="entry name" value="OS03G0176600 PROTEIN"/>
    <property type="match status" value="1"/>
</dbReference>
<reference evidence="3" key="2">
    <citation type="journal article" date="2023" name="Plants (Basel)">
        <title>Annotation of the Turnera subulata (Passifloraceae) Draft Genome Reveals the S-Locus Evolved after the Divergence of Turneroideae from Passifloroideae in a Stepwise Manner.</title>
        <authorList>
            <person name="Henning P.M."/>
            <person name="Roalson E.H."/>
            <person name="Mir W."/>
            <person name="McCubbin A.G."/>
            <person name="Shore J.S."/>
        </authorList>
    </citation>
    <scope>NUCLEOTIDE SEQUENCE</scope>
    <source>
        <strain evidence="3">F60SS</strain>
    </source>
</reference>
<sequence length="318" mass="34942">MRFFFLKSISFSNPSSSQIHLFLSNQNPTAALFSAAAAATGQGTTGGIHSSRSPNPFVFGWWRTDAVSTPTPPTPTTAPSPASRSSVGFEETLRGVQLYQSRSFPLPRFVCPPPPAAEKTLEVDQPKFADCRSLLRAGPAASLRVNIRAFLVGKLEAKYGEDLSNAPPIDRSAWLEAVGGSKKGRVFGTGESSRKFAESIHSTSSVTSTERTATTKEPVEAVVDRRLDGFQEQMNQFQNGFQEQMHLFQNQLGYMMQMMMSQYGAQQRPSDYAAHPPFQPQMMTSVGQLPFPMQPQMTRPTNGPSSSQQWQQMYPAMG</sequence>
<evidence type="ECO:0000259" key="2">
    <source>
        <dbReference type="Pfam" id="PF25306"/>
    </source>
</evidence>
<protein>
    <recommendedName>
        <fullName evidence="2">DUF7880 domain-containing protein</fullName>
    </recommendedName>
</protein>
<dbReference type="Pfam" id="PF25306">
    <property type="entry name" value="DUF7880"/>
    <property type="match status" value="1"/>
</dbReference>
<feature type="region of interest" description="Disordered" evidence="1">
    <location>
        <begin position="297"/>
        <end position="318"/>
    </location>
</feature>
<feature type="domain" description="DUF7880" evidence="2">
    <location>
        <begin position="117"/>
        <end position="149"/>
    </location>
</feature>
<feature type="region of interest" description="Disordered" evidence="1">
    <location>
        <begin position="68"/>
        <end position="87"/>
    </location>
</feature>
<reference evidence="3" key="1">
    <citation type="submission" date="2022-02" db="EMBL/GenBank/DDBJ databases">
        <authorList>
            <person name="Henning P.M."/>
            <person name="McCubbin A.G."/>
            <person name="Shore J.S."/>
        </authorList>
    </citation>
    <scope>NUCLEOTIDE SEQUENCE</scope>
    <source>
        <strain evidence="3">F60SS</strain>
        <tissue evidence="3">Leaves</tissue>
    </source>
</reference>
<gene>
    <name evidence="3" type="ORF">Tsubulata_005915</name>
</gene>
<accession>A0A9Q0GA90</accession>
<feature type="compositionally biased region" description="Polar residues" evidence="1">
    <location>
        <begin position="297"/>
        <end position="312"/>
    </location>
</feature>
<evidence type="ECO:0000313" key="3">
    <source>
        <dbReference type="EMBL" id="KAJ4846325.1"/>
    </source>
</evidence>
<keyword evidence="4" id="KW-1185">Reference proteome</keyword>